<dbReference type="RefSeq" id="WP_301141740.1">
    <property type="nucleotide sequence ID" value="NZ_JAUHQA010000001.1"/>
</dbReference>
<organism evidence="2 3">
    <name type="scientific">Demequina muriae</name>
    <dbReference type="NCBI Taxonomy" id="3051664"/>
    <lineage>
        <taxon>Bacteria</taxon>
        <taxon>Bacillati</taxon>
        <taxon>Actinomycetota</taxon>
        <taxon>Actinomycetes</taxon>
        <taxon>Micrococcales</taxon>
        <taxon>Demequinaceae</taxon>
        <taxon>Demequina</taxon>
    </lineage>
</organism>
<keyword evidence="1" id="KW-0472">Membrane</keyword>
<keyword evidence="1" id="KW-1133">Transmembrane helix</keyword>
<accession>A0ABT8GGG9</accession>
<comment type="caution">
    <text evidence="2">The sequence shown here is derived from an EMBL/GenBank/DDBJ whole genome shotgun (WGS) entry which is preliminary data.</text>
</comment>
<keyword evidence="1" id="KW-0812">Transmembrane</keyword>
<sequence length="141" mass="14932">MSETATRTSAARTAIDRPIARRFRIANYAALVPLIAATIWIVVYAADATDWPSGALYTVGVLMLVSITLSFADEGWAKAGAAASQFLVSVIVTLGLLVLMTAADPPVWVPLAMYSALAVICGATLVGRVENYRAARWGDDS</sequence>
<evidence type="ECO:0008006" key="4">
    <source>
        <dbReference type="Google" id="ProtNLM"/>
    </source>
</evidence>
<feature type="transmembrane region" description="Helical" evidence="1">
    <location>
        <begin position="107"/>
        <end position="126"/>
    </location>
</feature>
<evidence type="ECO:0000313" key="3">
    <source>
        <dbReference type="Proteomes" id="UP001172708"/>
    </source>
</evidence>
<protein>
    <recommendedName>
        <fullName evidence="4">SPW repeat-containing protein</fullName>
    </recommendedName>
</protein>
<gene>
    <name evidence="2" type="ORF">QQX02_05450</name>
</gene>
<proteinExistence type="predicted"/>
<evidence type="ECO:0000313" key="2">
    <source>
        <dbReference type="EMBL" id="MDN4480366.1"/>
    </source>
</evidence>
<keyword evidence="3" id="KW-1185">Reference proteome</keyword>
<feature type="transmembrane region" description="Helical" evidence="1">
    <location>
        <begin position="79"/>
        <end position="101"/>
    </location>
</feature>
<dbReference type="Proteomes" id="UP001172708">
    <property type="component" value="Unassembled WGS sequence"/>
</dbReference>
<feature type="transmembrane region" description="Helical" evidence="1">
    <location>
        <begin position="51"/>
        <end position="72"/>
    </location>
</feature>
<reference evidence="2" key="1">
    <citation type="submission" date="2023-06" db="EMBL/GenBank/DDBJ databases">
        <title>Egi l300058.</title>
        <authorList>
            <person name="Gao L."/>
            <person name="Fang B.-Z."/>
            <person name="Li W.-J."/>
        </authorList>
    </citation>
    <scope>NUCLEOTIDE SEQUENCE</scope>
    <source>
        <strain evidence="2">EGI L300058</strain>
    </source>
</reference>
<name>A0ABT8GGG9_9MICO</name>
<feature type="transmembrane region" description="Helical" evidence="1">
    <location>
        <begin position="25"/>
        <end position="45"/>
    </location>
</feature>
<evidence type="ECO:0000256" key="1">
    <source>
        <dbReference type="SAM" id="Phobius"/>
    </source>
</evidence>
<dbReference type="EMBL" id="JAUHQA010000001">
    <property type="protein sequence ID" value="MDN4480366.1"/>
    <property type="molecule type" value="Genomic_DNA"/>
</dbReference>